<evidence type="ECO:0000313" key="4">
    <source>
        <dbReference type="Proteomes" id="UP001188597"/>
    </source>
</evidence>
<dbReference type="InterPro" id="IPR058570">
    <property type="entry name" value="HROB_OB"/>
</dbReference>
<dbReference type="InterPro" id="IPR028045">
    <property type="entry name" value="HROB"/>
</dbReference>
<keyword evidence="4" id="KW-1185">Reference proteome</keyword>
<sequence>MKPWEALDLDDSDVASPLRPCKRRHQNQPSESNQTTPSSHQPSSQTQTQTLNSCLIPGPAGIIQSAMLRKARDTNRSFSSGEAPVATQEYIRRAVEDAEQDDDFKRNPWLSALGMVDVLPSTPLSSIKKCLHFGKVDLVVAVIKSCTPNGLGDLTVTLKDPMGTVSGTINHKVLAEDEFAKEISVGSVLILKKVAFFAPSRSSHYLNITLRNVVKVISKDVGPPLRMNYPASTVDYAAPEHGEKATVVQNAPSLEQGRTEGMVEEISETANGRGRLPIDSQKGMRNAFSGSYHYSNERRSINQIAALGREPSLTQGAVPMDTSDDDLGTLDGKDKWTKPGDQPASLQNITNGADVVESHNDKEIQIIDRLQKQREPQISRISLPEWTDEQLNELFADDFVDDGSLW</sequence>
<evidence type="ECO:0000256" key="1">
    <source>
        <dbReference type="SAM" id="MobiDB-lite"/>
    </source>
</evidence>
<organism evidence="3 4">
    <name type="scientific">Escallonia herrerae</name>
    <dbReference type="NCBI Taxonomy" id="1293975"/>
    <lineage>
        <taxon>Eukaryota</taxon>
        <taxon>Viridiplantae</taxon>
        <taxon>Streptophyta</taxon>
        <taxon>Embryophyta</taxon>
        <taxon>Tracheophyta</taxon>
        <taxon>Spermatophyta</taxon>
        <taxon>Magnoliopsida</taxon>
        <taxon>eudicotyledons</taxon>
        <taxon>Gunneridae</taxon>
        <taxon>Pentapetalae</taxon>
        <taxon>asterids</taxon>
        <taxon>campanulids</taxon>
        <taxon>Escalloniales</taxon>
        <taxon>Escalloniaceae</taxon>
        <taxon>Escallonia</taxon>
    </lineage>
</organism>
<reference evidence="3" key="1">
    <citation type="submission" date="2022-12" db="EMBL/GenBank/DDBJ databases">
        <title>Draft genome assemblies for two species of Escallonia (Escalloniales).</title>
        <authorList>
            <person name="Chanderbali A."/>
            <person name="Dervinis C."/>
            <person name="Anghel I."/>
            <person name="Soltis D."/>
            <person name="Soltis P."/>
            <person name="Zapata F."/>
        </authorList>
    </citation>
    <scope>NUCLEOTIDE SEQUENCE</scope>
    <source>
        <strain evidence="3">UCBG64.0493</strain>
        <tissue evidence="3">Leaf</tissue>
    </source>
</reference>
<feature type="region of interest" description="Disordered" evidence="1">
    <location>
        <begin position="1"/>
        <end position="52"/>
    </location>
</feature>
<proteinExistence type="predicted"/>
<evidence type="ECO:0000259" key="2">
    <source>
        <dbReference type="Pfam" id="PF15072"/>
    </source>
</evidence>
<dbReference type="PANTHER" id="PTHR14523:SF1">
    <property type="entry name" value="HOMOLOGOUS RECOMBINATION OB-FOLD PROTEIN"/>
    <property type="match status" value="1"/>
</dbReference>
<feature type="compositionally biased region" description="Low complexity" evidence="1">
    <location>
        <begin position="32"/>
        <end position="50"/>
    </location>
</feature>
<dbReference type="Pfam" id="PF15072">
    <property type="entry name" value="HROB"/>
    <property type="match status" value="1"/>
</dbReference>
<evidence type="ECO:0000313" key="3">
    <source>
        <dbReference type="EMBL" id="KAK3029956.1"/>
    </source>
</evidence>
<dbReference type="PANTHER" id="PTHR14523">
    <property type="entry name" value="UNCHARACTERIZED PROTEIN C17ORF53 HOMOLOG"/>
    <property type="match status" value="1"/>
</dbReference>
<comment type="caution">
    <text evidence="3">The sequence shown here is derived from an EMBL/GenBank/DDBJ whole genome shotgun (WGS) entry which is preliminary data.</text>
</comment>
<protein>
    <recommendedName>
        <fullName evidence="2">Homologous recombination OB-fold protein OB-fold domain-containing protein</fullName>
    </recommendedName>
</protein>
<name>A0AA89BFD5_9ASTE</name>
<dbReference type="Proteomes" id="UP001188597">
    <property type="component" value="Unassembled WGS sequence"/>
</dbReference>
<feature type="domain" description="Homologous recombination OB-fold protein OB-fold" evidence="2">
    <location>
        <begin position="135"/>
        <end position="220"/>
    </location>
</feature>
<dbReference type="AlphaFoldDB" id="A0AA89BFD5"/>
<accession>A0AA89BFD5</accession>
<dbReference type="GO" id="GO:0000725">
    <property type="term" value="P:recombinational repair"/>
    <property type="evidence" value="ECO:0007669"/>
    <property type="project" value="InterPro"/>
</dbReference>
<gene>
    <name evidence="3" type="ORF">RJ639_037911</name>
</gene>
<dbReference type="EMBL" id="JAVXUP010000357">
    <property type="protein sequence ID" value="KAK3029956.1"/>
    <property type="molecule type" value="Genomic_DNA"/>
</dbReference>